<evidence type="ECO:0000313" key="2">
    <source>
        <dbReference type="Proteomes" id="UP000249061"/>
    </source>
</evidence>
<dbReference type="AlphaFoldDB" id="A0A2W5UVQ3"/>
<accession>A0A2W5UVQ3</accession>
<dbReference type="Proteomes" id="UP000249061">
    <property type="component" value="Unassembled WGS sequence"/>
</dbReference>
<reference evidence="1 2" key="1">
    <citation type="submission" date="2017-08" db="EMBL/GenBank/DDBJ databases">
        <title>Infants hospitalized years apart are colonized by the same room-sourced microbial strains.</title>
        <authorList>
            <person name="Brooks B."/>
            <person name="Olm M.R."/>
            <person name="Firek B.A."/>
            <person name="Baker R."/>
            <person name="Thomas B.C."/>
            <person name="Morowitz M.J."/>
            <person name="Banfield J.F."/>
        </authorList>
    </citation>
    <scope>NUCLEOTIDE SEQUENCE [LARGE SCALE GENOMIC DNA]</scope>
    <source>
        <strain evidence="1">S2_003_000_R2_14</strain>
    </source>
</reference>
<organism evidence="1 2">
    <name type="scientific">Archangium gephyra</name>
    <dbReference type="NCBI Taxonomy" id="48"/>
    <lineage>
        <taxon>Bacteria</taxon>
        <taxon>Pseudomonadati</taxon>
        <taxon>Myxococcota</taxon>
        <taxon>Myxococcia</taxon>
        <taxon>Myxococcales</taxon>
        <taxon>Cystobacterineae</taxon>
        <taxon>Archangiaceae</taxon>
        <taxon>Archangium</taxon>
    </lineage>
</organism>
<dbReference type="EMBL" id="QFQP01000031">
    <property type="protein sequence ID" value="PZR07424.1"/>
    <property type="molecule type" value="Genomic_DNA"/>
</dbReference>
<evidence type="ECO:0000313" key="1">
    <source>
        <dbReference type="EMBL" id="PZR07424.1"/>
    </source>
</evidence>
<name>A0A2W5UVQ3_9BACT</name>
<proteinExistence type="predicted"/>
<protein>
    <recommendedName>
        <fullName evidence="3">DUF2809 domain-containing protein</fullName>
    </recommendedName>
</protein>
<gene>
    <name evidence="1" type="ORF">DI536_27620</name>
</gene>
<sequence>MNEYRRSAWAALALGLFVLEVLIATVWARVPVVRADLGDYFVVLLIYAAAKTVRPFRATR</sequence>
<comment type="caution">
    <text evidence="1">The sequence shown here is derived from an EMBL/GenBank/DDBJ whole genome shotgun (WGS) entry which is preliminary data.</text>
</comment>
<evidence type="ECO:0008006" key="3">
    <source>
        <dbReference type="Google" id="ProtNLM"/>
    </source>
</evidence>